<reference evidence="2" key="1">
    <citation type="submission" date="2021-05" db="EMBL/GenBank/DDBJ databases">
        <title>Genome of Sphingobium sp. strain.</title>
        <authorList>
            <person name="Fan R."/>
        </authorList>
    </citation>
    <scope>NUCLEOTIDE SEQUENCE</scope>
    <source>
        <strain evidence="2">H33</strain>
    </source>
</reference>
<feature type="signal peptide" evidence="1">
    <location>
        <begin position="1"/>
        <end position="20"/>
    </location>
</feature>
<evidence type="ECO:0008006" key="4">
    <source>
        <dbReference type="Google" id="ProtNLM"/>
    </source>
</evidence>
<proteinExistence type="predicted"/>
<keyword evidence="3" id="KW-1185">Reference proteome</keyword>
<comment type="caution">
    <text evidence="2">The sequence shown here is derived from an EMBL/GenBank/DDBJ whole genome shotgun (WGS) entry which is preliminary data.</text>
</comment>
<dbReference type="RefSeq" id="WP_214624667.1">
    <property type="nucleotide sequence ID" value="NZ_JAHGAW010000010.1"/>
</dbReference>
<protein>
    <recommendedName>
        <fullName evidence="4">C-type lysozyme inhibitor domain-containing protein</fullName>
    </recommendedName>
</protein>
<dbReference type="EMBL" id="JAHGAW010000010">
    <property type="protein sequence ID" value="MBT2188420.1"/>
    <property type="molecule type" value="Genomic_DNA"/>
</dbReference>
<evidence type="ECO:0000313" key="3">
    <source>
        <dbReference type="Proteomes" id="UP001138757"/>
    </source>
</evidence>
<evidence type="ECO:0000313" key="2">
    <source>
        <dbReference type="EMBL" id="MBT2188420.1"/>
    </source>
</evidence>
<dbReference type="AlphaFoldDB" id="A0A9X1DEF6"/>
<dbReference type="PROSITE" id="PS51257">
    <property type="entry name" value="PROKAR_LIPOPROTEIN"/>
    <property type="match status" value="1"/>
</dbReference>
<gene>
    <name evidence="2" type="ORF">KK488_15805</name>
</gene>
<evidence type="ECO:0000256" key="1">
    <source>
        <dbReference type="SAM" id="SignalP"/>
    </source>
</evidence>
<dbReference type="Proteomes" id="UP001138757">
    <property type="component" value="Unassembled WGS sequence"/>
</dbReference>
<sequence length="312" mass="33216">MSAKLFAVPALLLAATMLSSCGRQPSHDNQSNMTAQQADAALDDAMNGVEDADVDQPGALIPPAPGEVGGLPDDREPLNERAARIPTSVEASGATIERWGFALAEGRYGDAYRLWRDEGRQSGMTQAQFADSYRKYSEIHVLVGRPQAGGTQTARVPVQVYGRLRDGGRPFNLIGMMTLARNPNGQQGEAGQTPWLIAASELQPRGTVRIASPEGEKAARIPAAFRGTWSGTAATCGKPGDDMRLAVNVDSLVFYESEGRVTAVRPLGANRIEVTANYSGEGDEWSDKSVLALSDGGVALTIGKVKRVRCMT</sequence>
<organism evidence="2 3">
    <name type="scientific">Sphingobium nicotianae</name>
    <dbReference type="NCBI Taxonomy" id="2782607"/>
    <lineage>
        <taxon>Bacteria</taxon>
        <taxon>Pseudomonadati</taxon>
        <taxon>Pseudomonadota</taxon>
        <taxon>Alphaproteobacteria</taxon>
        <taxon>Sphingomonadales</taxon>
        <taxon>Sphingomonadaceae</taxon>
        <taxon>Sphingobium</taxon>
    </lineage>
</organism>
<keyword evidence="1" id="KW-0732">Signal</keyword>
<accession>A0A9X1DEF6</accession>
<feature type="chain" id="PRO_5040982550" description="C-type lysozyme inhibitor domain-containing protein" evidence="1">
    <location>
        <begin position="21"/>
        <end position="312"/>
    </location>
</feature>
<name>A0A9X1DEF6_9SPHN</name>